<comment type="caution">
    <text evidence="1">The sequence shown here is derived from an EMBL/GenBank/DDBJ whole genome shotgun (WGS) entry which is preliminary data.</text>
</comment>
<dbReference type="EMBL" id="CAJNNV010014972">
    <property type="protein sequence ID" value="CAE8603049.1"/>
    <property type="molecule type" value="Genomic_DNA"/>
</dbReference>
<reference evidence="1" key="1">
    <citation type="submission" date="2021-02" db="EMBL/GenBank/DDBJ databases">
        <authorList>
            <person name="Dougan E. K."/>
            <person name="Rhodes N."/>
            <person name="Thang M."/>
            <person name="Chan C."/>
        </authorList>
    </citation>
    <scope>NUCLEOTIDE SEQUENCE</scope>
</reference>
<protein>
    <submittedName>
        <fullName evidence="1">Uncharacterized protein</fullName>
    </submittedName>
</protein>
<accession>A0A813EWB6</accession>
<evidence type="ECO:0000313" key="1">
    <source>
        <dbReference type="EMBL" id="CAE8603049.1"/>
    </source>
</evidence>
<evidence type="ECO:0000313" key="2">
    <source>
        <dbReference type="Proteomes" id="UP000654075"/>
    </source>
</evidence>
<organism evidence="1 2">
    <name type="scientific">Polarella glacialis</name>
    <name type="common">Dinoflagellate</name>
    <dbReference type="NCBI Taxonomy" id="89957"/>
    <lineage>
        <taxon>Eukaryota</taxon>
        <taxon>Sar</taxon>
        <taxon>Alveolata</taxon>
        <taxon>Dinophyceae</taxon>
        <taxon>Suessiales</taxon>
        <taxon>Suessiaceae</taxon>
        <taxon>Polarella</taxon>
    </lineage>
</organism>
<sequence>MATGLEIYFELVEVSGHVVAKGTWSATLRVNCLYQCAHLAKPGFRCRLLHGLSEIRPFTPLAALDLSLGTCIQVVWLSSFVADRPSLSAAFAAVKADGSVVTWGMADWGGDSSALAPLLKEG</sequence>
<proteinExistence type="predicted"/>
<feature type="non-terminal residue" evidence="1">
    <location>
        <position position="122"/>
    </location>
</feature>
<dbReference type="Proteomes" id="UP000654075">
    <property type="component" value="Unassembled WGS sequence"/>
</dbReference>
<dbReference type="AlphaFoldDB" id="A0A813EWB6"/>
<gene>
    <name evidence="1" type="ORF">PGLA1383_LOCUS21271</name>
</gene>
<name>A0A813EWB6_POLGL</name>
<keyword evidence="2" id="KW-1185">Reference proteome</keyword>